<dbReference type="InterPro" id="IPR041466">
    <property type="entry name" value="Dynein_AAA5_ext"/>
</dbReference>
<evidence type="ECO:0000256" key="16">
    <source>
        <dbReference type="ARBA" id="ARBA00033439"/>
    </source>
</evidence>
<feature type="compositionally biased region" description="Polar residues" evidence="18">
    <location>
        <begin position="4513"/>
        <end position="4529"/>
    </location>
</feature>
<dbReference type="Gene3D" id="1.20.140.100">
    <property type="entry name" value="Dynein heavy chain, N-terminal domain 2"/>
    <property type="match status" value="1"/>
</dbReference>
<dbReference type="InterPro" id="IPR043157">
    <property type="entry name" value="Dynein_AAA1S"/>
</dbReference>
<dbReference type="Pfam" id="PF22597">
    <property type="entry name" value="DYN_lid"/>
    <property type="match status" value="1"/>
</dbReference>
<dbReference type="GO" id="GO:0005524">
    <property type="term" value="F:ATP binding"/>
    <property type="evidence" value="ECO:0007669"/>
    <property type="project" value="UniProtKB-KW"/>
</dbReference>
<dbReference type="InterPro" id="IPR013602">
    <property type="entry name" value="Dynein_heavy_linker"/>
</dbReference>
<dbReference type="Gene3D" id="3.20.180.20">
    <property type="entry name" value="Dynein heavy chain, N-terminal domain 2"/>
    <property type="match status" value="1"/>
</dbReference>
<keyword evidence="12" id="KW-0969">Cilium</keyword>
<feature type="domain" description="AAA+ ATPase" evidence="19">
    <location>
        <begin position="1965"/>
        <end position="2101"/>
    </location>
</feature>
<dbReference type="GO" id="GO:0045505">
    <property type="term" value="F:dynein intermediate chain binding"/>
    <property type="evidence" value="ECO:0007669"/>
    <property type="project" value="InterPro"/>
</dbReference>
<comment type="subcellular location">
    <subcellularLocation>
        <location evidence="1">Cytoplasm</location>
        <location evidence="1">Cytoskeleton</location>
        <location evidence="1">Cilium axoneme</location>
    </subcellularLocation>
</comment>
<dbReference type="Gene3D" id="1.10.8.720">
    <property type="entry name" value="Region D6 of dynein motor"/>
    <property type="match status" value="1"/>
</dbReference>
<dbReference type="FunFam" id="1.10.8.1220:FF:000001">
    <property type="entry name" value="Dynein axonemal heavy chain 5"/>
    <property type="match status" value="1"/>
</dbReference>
<keyword evidence="6" id="KW-0493">Microtubule</keyword>
<dbReference type="Gene3D" id="1.10.8.1220">
    <property type="match status" value="1"/>
</dbReference>
<feature type="compositionally biased region" description="Pro residues" evidence="18">
    <location>
        <begin position="4198"/>
        <end position="4209"/>
    </location>
</feature>
<dbReference type="Gene3D" id="1.10.287.2620">
    <property type="match status" value="1"/>
</dbReference>
<dbReference type="GO" id="GO:0005858">
    <property type="term" value="C:axonemal dynein complex"/>
    <property type="evidence" value="ECO:0007669"/>
    <property type="project" value="TreeGrafter"/>
</dbReference>
<keyword evidence="9" id="KW-0067">ATP-binding</keyword>
<dbReference type="FunFam" id="3.40.50.300:FF:000044">
    <property type="entry name" value="Dynein heavy chain 5, axonemal"/>
    <property type="match status" value="1"/>
</dbReference>
<evidence type="ECO:0000256" key="4">
    <source>
        <dbReference type="ARBA" id="ARBA00022197"/>
    </source>
</evidence>
<evidence type="ECO:0000256" key="13">
    <source>
        <dbReference type="ARBA" id="ARBA00023175"/>
    </source>
</evidence>
<dbReference type="InterPro" id="IPR041658">
    <property type="entry name" value="AAA_lid_11"/>
</dbReference>
<dbReference type="Pfam" id="PF08385">
    <property type="entry name" value="DHC_N1"/>
    <property type="match status" value="1"/>
</dbReference>
<feature type="coiled-coil region" evidence="17">
    <location>
        <begin position="3470"/>
        <end position="3518"/>
    </location>
</feature>
<feature type="coiled-coil region" evidence="17">
    <location>
        <begin position="3802"/>
        <end position="3836"/>
    </location>
</feature>
<evidence type="ECO:0000256" key="3">
    <source>
        <dbReference type="ARBA" id="ARBA00011655"/>
    </source>
</evidence>
<dbReference type="InterPro" id="IPR041228">
    <property type="entry name" value="Dynein_C"/>
</dbReference>
<dbReference type="GO" id="GO:0008569">
    <property type="term" value="F:minus-end-directed microtubule motor activity"/>
    <property type="evidence" value="ECO:0007669"/>
    <property type="project" value="InterPro"/>
</dbReference>
<dbReference type="InterPro" id="IPR042222">
    <property type="entry name" value="Dynein_2_N"/>
</dbReference>
<evidence type="ECO:0000256" key="2">
    <source>
        <dbReference type="ARBA" id="ARBA00008887"/>
    </source>
</evidence>
<keyword evidence="5" id="KW-0963">Cytoplasm</keyword>
<dbReference type="Gene3D" id="1.10.8.710">
    <property type="match status" value="1"/>
</dbReference>
<name>A0A0S4J0Q0_BODSA</name>
<dbReference type="InterPro" id="IPR003593">
    <property type="entry name" value="AAA+_ATPase"/>
</dbReference>
<keyword evidence="7" id="KW-0677">Repeat</keyword>
<evidence type="ECO:0000313" key="20">
    <source>
        <dbReference type="EMBL" id="CUG43961.1"/>
    </source>
</evidence>
<evidence type="ECO:0000313" key="21">
    <source>
        <dbReference type="Proteomes" id="UP000051952"/>
    </source>
</evidence>
<evidence type="ECO:0000256" key="1">
    <source>
        <dbReference type="ARBA" id="ARBA00004430"/>
    </source>
</evidence>
<evidence type="ECO:0000256" key="6">
    <source>
        <dbReference type="ARBA" id="ARBA00022701"/>
    </source>
</evidence>
<dbReference type="InterPro" id="IPR004273">
    <property type="entry name" value="Dynein_heavy_D6_P-loop"/>
</dbReference>
<evidence type="ECO:0000256" key="15">
    <source>
        <dbReference type="ARBA" id="ARBA00023273"/>
    </source>
</evidence>
<organism evidence="20 21">
    <name type="scientific">Bodo saltans</name>
    <name type="common">Flagellated protozoan</name>
    <dbReference type="NCBI Taxonomy" id="75058"/>
    <lineage>
        <taxon>Eukaryota</taxon>
        <taxon>Discoba</taxon>
        <taxon>Euglenozoa</taxon>
        <taxon>Kinetoplastea</taxon>
        <taxon>Metakinetoplastina</taxon>
        <taxon>Eubodonida</taxon>
        <taxon>Bodonidae</taxon>
        <taxon>Bodo</taxon>
    </lineage>
</organism>
<dbReference type="PANTHER" id="PTHR46532:SF4">
    <property type="entry name" value="AAA+ ATPASE DOMAIN-CONTAINING PROTEIN"/>
    <property type="match status" value="1"/>
</dbReference>
<dbReference type="Pfam" id="PF08393">
    <property type="entry name" value="DHC_N2"/>
    <property type="match status" value="1"/>
</dbReference>
<dbReference type="InterPro" id="IPR054354">
    <property type="entry name" value="DYNC2H1-like_lid"/>
</dbReference>
<keyword evidence="8" id="KW-0547">Nucleotide-binding</keyword>
<dbReference type="Gene3D" id="3.10.490.20">
    <property type="match status" value="1"/>
</dbReference>
<dbReference type="Gene3D" id="6.10.140.1060">
    <property type="match status" value="1"/>
</dbReference>
<feature type="domain" description="AAA+ ATPase" evidence="19">
    <location>
        <begin position="2244"/>
        <end position="2371"/>
    </location>
</feature>
<dbReference type="GO" id="GO:0005874">
    <property type="term" value="C:microtubule"/>
    <property type="evidence" value="ECO:0007669"/>
    <property type="project" value="UniProtKB-KW"/>
</dbReference>
<keyword evidence="13" id="KW-0505">Motor protein</keyword>
<dbReference type="VEuPathDB" id="TriTrypDB:BSAL_79470"/>
<dbReference type="PANTHER" id="PTHR46532">
    <property type="entry name" value="MALE FERTILITY FACTOR KL5"/>
    <property type="match status" value="1"/>
</dbReference>
<evidence type="ECO:0000259" key="19">
    <source>
        <dbReference type="SMART" id="SM00382"/>
    </source>
</evidence>
<accession>A0A0S4J0Q0</accession>
<dbReference type="Pfam" id="PF03028">
    <property type="entry name" value="Dynein_heavy"/>
    <property type="match status" value="1"/>
</dbReference>
<dbReference type="FunFam" id="3.20.180.20:FF:000001">
    <property type="entry name" value="Dynein axonemal heavy chain 5"/>
    <property type="match status" value="1"/>
</dbReference>
<comment type="similarity">
    <text evidence="2">Belongs to the dynein heavy chain family.</text>
</comment>
<keyword evidence="10" id="KW-0243">Dynein</keyword>
<dbReference type="Gene3D" id="1.20.58.1120">
    <property type="match status" value="1"/>
</dbReference>
<evidence type="ECO:0000256" key="12">
    <source>
        <dbReference type="ARBA" id="ARBA00023069"/>
    </source>
</evidence>
<dbReference type="Pfam" id="PF12777">
    <property type="entry name" value="MT"/>
    <property type="match status" value="1"/>
</dbReference>
<dbReference type="OrthoDB" id="447173at2759"/>
<dbReference type="Proteomes" id="UP000051952">
    <property type="component" value="Unassembled WGS sequence"/>
</dbReference>
<dbReference type="SMART" id="SM00382">
    <property type="entry name" value="AAA"/>
    <property type="match status" value="3"/>
</dbReference>
<dbReference type="GO" id="GO:0051959">
    <property type="term" value="F:dynein light intermediate chain binding"/>
    <property type="evidence" value="ECO:0007669"/>
    <property type="project" value="InterPro"/>
</dbReference>
<gene>
    <name evidence="20" type="ORF">BSAL_79470</name>
</gene>
<dbReference type="Pfam" id="PF12780">
    <property type="entry name" value="AAA_8"/>
    <property type="match status" value="1"/>
</dbReference>
<feature type="coiled-coil region" evidence="17">
    <location>
        <begin position="876"/>
        <end position="903"/>
    </location>
</feature>
<dbReference type="Pfam" id="PF12775">
    <property type="entry name" value="AAA_7"/>
    <property type="match status" value="1"/>
</dbReference>
<dbReference type="Pfam" id="PF18198">
    <property type="entry name" value="AAA_lid_11"/>
    <property type="match status" value="1"/>
</dbReference>
<dbReference type="InterPro" id="IPR035699">
    <property type="entry name" value="AAA_6"/>
</dbReference>
<feature type="region of interest" description="Disordered" evidence="18">
    <location>
        <begin position="4774"/>
        <end position="4794"/>
    </location>
</feature>
<dbReference type="Gene3D" id="3.40.50.300">
    <property type="entry name" value="P-loop containing nucleotide triphosphate hydrolases"/>
    <property type="match status" value="5"/>
</dbReference>
<dbReference type="Gene3D" id="1.20.1270.280">
    <property type="match status" value="1"/>
</dbReference>
<feature type="compositionally biased region" description="Basic and acidic residues" evidence="18">
    <location>
        <begin position="4780"/>
        <end position="4794"/>
    </location>
</feature>
<feature type="region of interest" description="Disordered" evidence="18">
    <location>
        <begin position="4482"/>
        <end position="4531"/>
    </location>
</feature>
<evidence type="ECO:0000256" key="8">
    <source>
        <dbReference type="ARBA" id="ARBA00022741"/>
    </source>
</evidence>
<dbReference type="Pfam" id="PF18199">
    <property type="entry name" value="Dynein_C"/>
    <property type="match status" value="1"/>
</dbReference>
<keyword evidence="21" id="KW-1185">Reference proteome</keyword>
<keyword evidence="15" id="KW-0966">Cell projection</keyword>
<dbReference type="InterPro" id="IPR026983">
    <property type="entry name" value="DHC"/>
</dbReference>
<dbReference type="FunFam" id="1.10.8.710:FF:000003">
    <property type="entry name" value="Dynein axonemal heavy chain 5"/>
    <property type="match status" value="1"/>
</dbReference>
<evidence type="ECO:0000256" key="10">
    <source>
        <dbReference type="ARBA" id="ARBA00023017"/>
    </source>
</evidence>
<evidence type="ECO:0000256" key="9">
    <source>
        <dbReference type="ARBA" id="ARBA00022840"/>
    </source>
</evidence>
<dbReference type="Pfam" id="PF12774">
    <property type="entry name" value="AAA_6"/>
    <property type="match status" value="1"/>
</dbReference>
<dbReference type="Pfam" id="PF12781">
    <property type="entry name" value="AAA_9"/>
    <property type="match status" value="2"/>
</dbReference>
<dbReference type="Gene3D" id="1.20.920.30">
    <property type="match status" value="1"/>
</dbReference>
<evidence type="ECO:0000256" key="14">
    <source>
        <dbReference type="ARBA" id="ARBA00023212"/>
    </source>
</evidence>
<dbReference type="Gene3D" id="1.10.472.130">
    <property type="match status" value="1"/>
</dbReference>
<dbReference type="InterPro" id="IPR027417">
    <property type="entry name" value="P-loop_NTPase"/>
</dbReference>
<evidence type="ECO:0000256" key="7">
    <source>
        <dbReference type="ARBA" id="ARBA00022737"/>
    </source>
</evidence>
<evidence type="ECO:0000256" key="11">
    <source>
        <dbReference type="ARBA" id="ARBA00023054"/>
    </source>
</evidence>
<protein>
    <recommendedName>
        <fullName evidence="4">Dynein heavy chain, cytoplasmic</fullName>
    </recommendedName>
    <alternativeName>
        <fullName evidence="16">Dynein heavy chain, cytosolic</fullName>
    </alternativeName>
</protein>
<dbReference type="InterPro" id="IPR024317">
    <property type="entry name" value="Dynein_heavy_chain_D4_dom"/>
</dbReference>
<dbReference type="SUPFAM" id="SSF52540">
    <property type="entry name" value="P-loop containing nucleoside triphosphate hydrolases"/>
    <property type="match status" value="4"/>
</dbReference>
<dbReference type="EMBL" id="CYKH01000812">
    <property type="protein sequence ID" value="CUG43961.1"/>
    <property type="molecule type" value="Genomic_DNA"/>
</dbReference>
<dbReference type="InterPro" id="IPR024743">
    <property type="entry name" value="Dynein_HC_stalk"/>
</dbReference>
<evidence type="ECO:0000256" key="5">
    <source>
        <dbReference type="ARBA" id="ARBA00022490"/>
    </source>
</evidence>
<reference evidence="21" key="1">
    <citation type="submission" date="2015-09" db="EMBL/GenBank/DDBJ databases">
        <authorList>
            <consortium name="Pathogen Informatics"/>
        </authorList>
    </citation>
    <scope>NUCLEOTIDE SEQUENCE [LARGE SCALE GENOMIC DNA]</scope>
    <source>
        <strain evidence="21">Lake Konstanz</strain>
    </source>
</reference>
<dbReference type="FunFam" id="1.20.140.100:FF:000003">
    <property type="entry name" value="Dynein, axonemal, heavy chain 5"/>
    <property type="match status" value="1"/>
</dbReference>
<sequence length="4870" mass="549141">MRSMDPRFDLESIEAVMTRDQYMPHVDKFLLGSPKVPALFLLVSDLLWSTTEQDDDDGEAVHLDRIMFTSKITNATGVAAIVYAVRVPNPHNPSDATQSGRDGALVDVGTEVLFGVLQNNPVEEFVALARDILIPIGVQCHQLTVQDFAKRSAVDDMVSNSRKSGGGEGSIGNVNRSLRTLMGYSSERSREKTTTAVESFYSSARASVDNIDRLDRDKEQLVGFVLEDPQGILRRVQPTSTGIERAAKDPIVAEYTTQLFATWINYARQHGDRDSISGFYPIVTEDRVQQPHMREGASGLPTPAQHALTIPKMADSVRLSAVSAADPTIDPSEATYQLVALDPPRQYDFQRLPESYGPLTELSHWKSFELHVQHLYDSRSSRDVATLEAILERCNPTLHSVWVATVKRLQTSYRNAKEVVMYFSSLSRCFEPLYSLEPAQCVHHMRDVVKALTNIRDVIPHYRRTDHMQQLVQSVSHQLVSACKQSIRSLGRVWEQSENTVQLQRLLRKFTEAMSLCRMFQDILSDTAMYSELDELCIFGKLELFCSRLNKLSNLFSIVRVFRTLEEYHLGDGIAPILSTFFGIFEDLRRKSGDSLDYTKPSFDKDYLDFVNKVADVDCSLQVYVNSCFEDVPNTTSALELLKKFSLLVTRPTLRADLQAKYLLLFQRFGTELEAVQRIYEQSKSQPLVMRNAPPVAGRMLWVRQLHQRIEVPMKIFQESQSMVSHQRDTAKIIRLYNRVALALTEYEQYWLQTWQRAVEMTTDGLKATVLVAEGDGKYSYVVNLDPSVAVMAREARWIVSLGLQIPSVAADLLRCRAAAHAVAIGQCVRWYDESIAAIQRTHVVVLQERVAIVQHLFHAACSTITWNSPLLSTFIQDLANAIEELAALIKRLNSTEEHLIDKPVRDVAETCIVPRFEVVVDESVNAFGGGTAIPSGPPVVTLEVMVERIAEAATRTRNDFSTNNKVVRDAVIDLCSLIDPSWHPSTHHDDHPTVPLSQMYIAYNRKLFRAVLQATLNSFRDLRTLIAGRSAQGTPRIALESVLAPPNLFVSPSMEEIQASMHLSMRLMLESTQSTGNWPNVRGAYSTGDSAAFYEEIHRNKEVVKQILLTSGDILNARRQMDDFLKSFDMFRNVWTQNPADVVKIFADHPNRTLEDYLEELQCCTRLMHQVELIPNTVEIQCFTVDNTQLKQALVRILERWCDRYGAALHTMLERQLGALLDRSEAISKRVSHEAVITLENIDGELQGLDDASSTLGEVEVAVRTILRGSDILTRFGVGQPTEIVDLATDITFKWKRIQAVSSDKRHNIGDIQLSLRHELNEALKKFHVEMLCFRNNFEENGPLVEGIEPNDAIEKLRRFQRALDDKLRTWGTHFKAEQRFGVPEPKTYPELALTVKEMHVADLLYTLYLHVNQRLETIGRTLWRLVKYDDVVHELMELQYRIKRLPSTIKTFKAFHSMRDNVERLLDMQQIVEQLGHRSVRERHWQQVMRICGSTWNIDKDVFTLDMLWNANLVPFKDDIIELAMASEKEGEVELKLQQVIREWKDKELRFAEYKHRGLILLKGDDTTNLKESLEEALVLLGSLLASKYIAPFRHEASSWSSRLMTVGETITLWLEVQSAWMYLEAVFSSGDIVKQLPQDAKRFSMIDRQWVKLFFRAVESPNLLEFSVSNEIKNLPYFKDQLELCQRALAQYLESKRSAFARFYFVSDAVLLEVLAQGSDPTAMQPHFSAIYDGIHSVQLEPTADKKLWKVKALVSAEDEVVHLSEMVSCEGSIEEWLARLTSEMQHSIRVVLREAVGDALSIRTDVQLLKRYYMAHFSQAVLTALQVLYTTSVTEALSGPPSARRDMTKRLTECKDVLAEQARGSLSSAARTHIQTLTTMAVHNLEVWEDYGKKAKDVMSFEWQRQLRFYWTDRNECVLRIADADVTYCNEYLGVKERLVITPLTDRCYITLSQALAMYMGGAPAGPAGTGKTETVKDLGRAAGIYVVVFNCSDQFDARATAKIFRGLAQSGCWGCLDEFNRITLPVLSVVSQQVRLTFAALKQHSREFLFADGLPCKLVSSMGVFVTMNPGYAGRQELPENLKAHFRSVSMMVPDRLCIMKTKLAAAGYKMDKPLSQKFHLLYALCEQQLSKQRHYDFGLRNILSVLRTAGDVLRQSQSNDEEAVFMRCVRDMNVAKFVHDDVPVFLSLLQDIFVGKVPERLVFRQLEQALRDAAVEQRLTVSDTWMKKCIELYETKRVRHGVMLVGPAGGGKTSCMRALLRALHAIESRHKEVRLHPKAVTVEQLFGTVNSNGDWRDGIFSYLWRRWNRERGTSVWLVCDGPVDTLWIESLNTVLDDNRVLTLANGDRVLMNPSLRMCFEVENLHNASPATVSRAGIIYVSREDVSWRSILQSSVEEQIAAKVWPVSIKDTMLILLQGQLGSVHRHVVKTYRSFPGLSLSHLCGTVLSLIRSLIAAIIETHGTPDNRQHAAWTGIRMAICYGVFWGIGGSLDVTDRTDLAYRMTVGKIPSSNYEVPPNIPLPIPATDDTPEVVHYIDAYFVDIEHMAWSPWADHVPEWHVHWDIKLPSVNATGVFVPHLASTILHNVMHVHFEDHQPVLLIGTSGASKTALMEEFLNAVRTDDMAWTKKNISRATTPLQLQRVIEGLCEKRMGSMFGPLRNRRLNLFIDDIGMAERNEWGDQPTGEILRQLMECGGFYSVDRIGDFHRFIDIKFFAALTSESGRGGSDTSQKSASQYIPSRLMRHFAVYNCPMPSETSLKAIFGAILLARFANTHLVNVCGPLVSTTVELFKRCQLRLLPSPTRAHYNYSLRDLTRTFQGMLMCPIQHLDSGAGLVALWHHEVSRIFADKLCFEEDAAWFKQELQICARDSLGEFHLEPPAITGPRVVFANFLGEKIRDNTSGEFLEPPKEYRPCPAHSVQAKAYHRMQEFNETRNVRTSPIDIVLFDAALDHVCRLCRIISIARGSALCIGYGGSGKQTTARLAAYLQQQPIFQPAVNTEYSILNWLEDLRGQYFAAAAHGHCVMLITDNDIKSEEFLEYINTSLSSGDVPGLFTTDEREAARNTVRPIAKKLNRREFEDSEEWLWQYFIQRVQDHLHFVICMSPQGERFQQRVRRFPAMIASCTIDYYFPWSREAMLKVTEVELEKTDFLTRATASPQAAAKLPHALVDVESCVRTVSQDYFIAQRLTIGITPAGFLSFLKTFVKVYRRKENSLRFEAKNLRIGLQKLNQAGRDVVAMRKELNLKEIALAASAAELEKLLDIMSVKVESATSKKMRVQEATDKIAEEAAQVAAGRQEAENDLVAAQPALESAKAALEQITPTDIITLRAMRRPPEMIRRIFDGVCVLLHQPLEEVRVALSNGGRARIEDSWSLSGRQVCSRPNLLDTLLSFNVDGKDRLNDETCELLLPYLWQEDFTFDRAKVASGNIAGLCTWVRAMETYRRVAKFVAPKIDALRTAEAMLRIADAKLQTQRSELEVAEKEMNECIAEVEVVQREKDILEADTNRTKRRLAYASMLIDALADEKRRWEEQESAFNVTMERLLGDSVSAAAMVAFAGPFQAELRAKLLRLVSEALSLHRIPYSSKSFDFTRFMVKEETIAQWAEEGLPMDTQSIENAVITEHTQLVPCFVDPQTQARSWLQEHLADHNAVFTTMASPHFMRTLERQMERGDALVIEDAVFGSDPLLQAILAMRPTKPLSNNLYGSPMAASSRRTDLFSSLTLSGGDAPNSPELVCYILGTSYPCSSTFKLYLIPSKTRVDFTPEVFSKVCIMDNSVTEVGLEQQLLARVISIEKGELEEQRIQVLNEIRRNEETLRQLEEELLSKLSNSSGSLVDDETLILTLQNSKSSAEHVKEQLTIASATKKEIQSAREAYRPVSIRGALLYFVIAELAKLEPSYQMSLDRMLAVFVRGVETSLAATTPAQRIHNIAQTVTQLFFALVGRGLFERHKTLFSLSIAIHVEIQSGAVSVEHFRLFLAGGSSMEAEAQQARAKSSFAWLSPNAWRHIVALLEKSPTLGTILEAISKAEQPFRQWYESETPETEVVPYYSKLTPFDRLLLIRCLREDRTMNAAAIYVRDVLGPNLVEVPSFSLEQIAKAEANIPRTPVLFLLTPGSDPTPHIEQLSKRLKAHMQQLSIGQGQEEVAIHTLHTCALSGEWVVFQNCHLGPSFLAYLERWVQALHKARDVPLDTPPDPSLPPPSKASRAMREQTGYARTTTSLGPLVAAKKADAIDRMTIPDHPDFRVFLTMEPTVDLPEKLLLRSLPLTNEPPTGTRATIKKILNWVQQDTWDLFPQPQWRACVQALCFYHCVLLERRKHGIYGWSKPYQFTEGDFVASLFFLQNLFGSMSDEESMKPNSLSWEAVRFMIGDIHYGGRVTIRNDRATLQAVTESIFSPQLNMTSSKGTYLQPSTKRFPILADINDVGAWHRAVLDQYQVHEAPSFAGLGANAEVAHRTKQAQSTLQALLSVQPRKVDATDAATSPTGSAPSPTTASARRSQQEASSPMRSSSPRKGGRQQRSSAAEYIPHAKSTGGTQEESAQQIVAQCLKHLPTPWTDVELLDLVEQRDRLKPMTIFFHLEAQHLREVIYRAREVFVHVVHAVSGAAALTAELSETISCLVLGLVPEGLKAGTWPASSFGSWFAMLLRRHRQIMEYLQKGECLVYDVACFFNPQGFLNSIRQQVCRARGPSSGWVLGRVETKLTVTKFSVGDVERPAEEGAFLTGFYLDGAGWDVGKGRLRAPQPKELYRELPIVMASAQLAVSAPVAPKAADGGERRGTSPKRRDDAAEKELAAFGAITQAAFRAHRTQREADSVIRKARIPCFTSATRTDESLLCYVDLAHEDPDPYAWTLRGVAVLTSIE</sequence>
<feature type="region of interest" description="Disordered" evidence="18">
    <location>
        <begin position="4196"/>
        <end position="4216"/>
    </location>
</feature>
<evidence type="ECO:0000256" key="17">
    <source>
        <dbReference type="SAM" id="Coils"/>
    </source>
</evidence>
<dbReference type="Gene3D" id="1.20.920.20">
    <property type="match status" value="1"/>
</dbReference>
<keyword evidence="11 17" id="KW-0175">Coiled coil</keyword>
<dbReference type="InterPro" id="IPR043160">
    <property type="entry name" value="Dynein_C_barrel"/>
</dbReference>
<dbReference type="InterPro" id="IPR042228">
    <property type="entry name" value="Dynein_linker_3"/>
</dbReference>
<comment type="subunit">
    <text evidence="3">Consists of at least two heavy chains and a number of intermediate and light chains.</text>
</comment>
<keyword evidence="14" id="KW-0206">Cytoskeleton</keyword>
<feature type="compositionally biased region" description="Low complexity" evidence="18">
    <location>
        <begin position="4485"/>
        <end position="4512"/>
    </location>
</feature>
<feature type="domain" description="AAA+ ATPase" evidence="19">
    <location>
        <begin position="2600"/>
        <end position="2758"/>
    </location>
</feature>
<dbReference type="Pfam" id="PF17852">
    <property type="entry name" value="Dynein_AAA_lid"/>
    <property type="match status" value="1"/>
</dbReference>
<proteinExistence type="inferred from homology"/>
<dbReference type="FunFam" id="1.20.920.20:FF:000001">
    <property type="entry name" value="dynein heavy chain 2, axonemal"/>
    <property type="match status" value="1"/>
</dbReference>
<dbReference type="GO" id="GO:0007018">
    <property type="term" value="P:microtubule-based movement"/>
    <property type="evidence" value="ECO:0007669"/>
    <property type="project" value="InterPro"/>
</dbReference>
<dbReference type="InterPro" id="IPR035706">
    <property type="entry name" value="AAA_9"/>
</dbReference>
<dbReference type="InterPro" id="IPR013594">
    <property type="entry name" value="Dynein_heavy_tail"/>
</dbReference>
<dbReference type="InterPro" id="IPR042219">
    <property type="entry name" value="AAA_lid_11_sf"/>
</dbReference>
<evidence type="ECO:0000256" key="18">
    <source>
        <dbReference type="SAM" id="MobiDB-lite"/>
    </source>
</evidence>